<dbReference type="InterPro" id="IPR006311">
    <property type="entry name" value="TAT_signal"/>
</dbReference>
<dbReference type="OrthoDB" id="9804333at2"/>
<name>A0A2T0Q1Z3_9ACTN</name>
<keyword evidence="2" id="KW-1185">Reference proteome</keyword>
<dbReference type="GO" id="GO:0035312">
    <property type="term" value="F:5'-3' DNA exonuclease activity"/>
    <property type="evidence" value="ECO:0007669"/>
    <property type="project" value="TreeGrafter"/>
</dbReference>
<gene>
    <name evidence="1" type="ORF">CLV72_105165</name>
</gene>
<dbReference type="PANTHER" id="PTHR42924:SF3">
    <property type="entry name" value="POLYMERASE_HISTIDINOL PHOSPHATASE N-TERMINAL DOMAIN-CONTAINING PROTEIN"/>
    <property type="match status" value="1"/>
</dbReference>
<evidence type="ECO:0008006" key="3">
    <source>
        <dbReference type="Google" id="ProtNLM"/>
    </source>
</evidence>
<accession>A0A2T0Q1Z3</accession>
<dbReference type="AlphaFoldDB" id="A0A2T0Q1Z3"/>
<dbReference type="Proteomes" id="UP000237846">
    <property type="component" value="Unassembled WGS sequence"/>
</dbReference>
<dbReference type="EMBL" id="PVZC01000005">
    <property type="protein sequence ID" value="PRX97815.1"/>
    <property type="molecule type" value="Genomic_DNA"/>
</dbReference>
<dbReference type="GO" id="GO:0004534">
    <property type="term" value="F:5'-3' RNA exonuclease activity"/>
    <property type="evidence" value="ECO:0007669"/>
    <property type="project" value="TreeGrafter"/>
</dbReference>
<dbReference type="Pfam" id="PF13263">
    <property type="entry name" value="PHP_C"/>
    <property type="match status" value="1"/>
</dbReference>
<evidence type="ECO:0000313" key="1">
    <source>
        <dbReference type="EMBL" id="PRX97815.1"/>
    </source>
</evidence>
<dbReference type="SUPFAM" id="SSF89550">
    <property type="entry name" value="PHP domain-like"/>
    <property type="match status" value="1"/>
</dbReference>
<dbReference type="NCBIfam" id="NF038032">
    <property type="entry name" value="CehA_McbA_metalo"/>
    <property type="match status" value="1"/>
</dbReference>
<organism evidence="1 2">
    <name type="scientific">Allonocardiopsis opalescens</name>
    <dbReference type="NCBI Taxonomy" id="1144618"/>
    <lineage>
        <taxon>Bacteria</taxon>
        <taxon>Bacillati</taxon>
        <taxon>Actinomycetota</taxon>
        <taxon>Actinomycetes</taxon>
        <taxon>Streptosporangiales</taxon>
        <taxon>Allonocardiopsis</taxon>
    </lineage>
</organism>
<dbReference type="InterPro" id="IPR016195">
    <property type="entry name" value="Pol/histidinol_Pase-like"/>
</dbReference>
<dbReference type="PROSITE" id="PS51318">
    <property type="entry name" value="TAT"/>
    <property type="match status" value="1"/>
</dbReference>
<dbReference type="PANTHER" id="PTHR42924">
    <property type="entry name" value="EXONUCLEASE"/>
    <property type="match status" value="1"/>
</dbReference>
<protein>
    <recommendedName>
        <fullName evidence="3">Secreted protein</fullName>
    </recommendedName>
</protein>
<comment type="caution">
    <text evidence="1">The sequence shown here is derived from an EMBL/GenBank/DDBJ whole genome shotgun (WGS) entry which is preliminary data.</text>
</comment>
<dbReference type="Gene3D" id="3.20.20.140">
    <property type="entry name" value="Metal-dependent hydrolases"/>
    <property type="match status" value="1"/>
</dbReference>
<reference evidence="1 2" key="1">
    <citation type="submission" date="2018-03" db="EMBL/GenBank/DDBJ databases">
        <title>Genomic Encyclopedia of Archaeal and Bacterial Type Strains, Phase II (KMG-II): from individual species to whole genera.</title>
        <authorList>
            <person name="Goeker M."/>
        </authorList>
    </citation>
    <scope>NUCLEOTIDE SEQUENCE [LARGE SCALE GENOMIC DNA]</scope>
    <source>
        <strain evidence="1 2">DSM 45601</strain>
    </source>
</reference>
<dbReference type="InterPro" id="IPR052018">
    <property type="entry name" value="PHP_domain"/>
</dbReference>
<dbReference type="CDD" id="cd07432">
    <property type="entry name" value="PHP_HisPPase"/>
    <property type="match status" value="1"/>
</dbReference>
<evidence type="ECO:0000313" key="2">
    <source>
        <dbReference type="Proteomes" id="UP000237846"/>
    </source>
</evidence>
<proteinExistence type="predicted"/>
<sequence>MSGDRQPARPQRSELDRRGFLRAASITAAVGGSVMLDPVGFAFADDADEQTRVVEGRIEAAAPDWVYVPVQVPTGTTEIEVHYSYDRPTPPQGLPGNALDIGIFDVDGHELGDSRGFRGWSGGARTSFTISRSQATPGYVPGPIVRGTWHIILGPYTVAPQGLNYRLEITLRRGRPGRDFVPSPAPERAAGRGRAWYRGDIHLHTVHSDGRWEPAALAAAVRAAGLDFMFSTEHNTHTASGVWGHHAGDDLLIVDGEEITTRNGHYLAAGLPAGTWIDWRYRAADAVFPRFLDEIHGHGGLAIAAHPFCPYVGCSWKFGFAGIDAVEVWNGPWTPDDEISLSQWDATLVERVADGGRWLPAVGSSDSHNDTQTVGNGQTVVLADDLTRAAVLDAIRAGRAYIAESAQVGLEFGATAGSATAGIGERLDAAPGAEVTVDLRVTGAPGTTAAFVTDQGTIATLPVPESGELSWTTRPQVSGYVRAEVRRPATTPGLPGRMVAFTNPVFLGSLD</sequence>
<dbReference type="RefSeq" id="WP_106247494.1">
    <property type="nucleotide sequence ID" value="NZ_PVZC01000005.1"/>
</dbReference>